<dbReference type="InterPro" id="IPR002347">
    <property type="entry name" value="SDR_fam"/>
</dbReference>
<dbReference type="RefSeq" id="WP_112748654.1">
    <property type="nucleotide sequence ID" value="NZ_QMFY01000011.1"/>
</dbReference>
<organism evidence="2 3">
    <name type="scientific">Pseudochryseolinea flava</name>
    <dbReference type="NCBI Taxonomy" id="2059302"/>
    <lineage>
        <taxon>Bacteria</taxon>
        <taxon>Pseudomonadati</taxon>
        <taxon>Bacteroidota</taxon>
        <taxon>Cytophagia</taxon>
        <taxon>Cytophagales</taxon>
        <taxon>Fulvivirgaceae</taxon>
        <taxon>Pseudochryseolinea</taxon>
    </lineage>
</organism>
<dbReference type="Gene3D" id="3.40.50.720">
    <property type="entry name" value="NAD(P)-binding Rossmann-like Domain"/>
    <property type="match status" value="1"/>
</dbReference>
<comment type="similarity">
    <text evidence="1">Belongs to the short-chain dehydrogenases/reductases (SDR) family.</text>
</comment>
<accession>A0A364XZN7</accession>
<dbReference type="PRINTS" id="PR00081">
    <property type="entry name" value="GDHRDH"/>
</dbReference>
<name>A0A364XZN7_9BACT</name>
<dbReference type="PANTHER" id="PTHR42760">
    <property type="entry name" value="SHORT-CHAIN DEHYDROGENASES/REDUCTASES FAMILY MEMBER"/>
    <property type="match status" value="1"/>
</dbReference>
<keyword evidence="3" id="KW-1185">Reference proteome</keyword>
<dbReference type="GO" id="GO:0030497">
    <property type="term" value="P:fatty acid elongation"/>
    <property type="evidence" value="ECO:0007669"/>
    <property type="project" value="TreeGrafter"/>
</dbReference>
<dbReference type="Proteomes" id="UP000251889">
    <property type="component" value="Unassembled WGS sequence"/>
</dbReference>
<protein>
    <recommendedName>
        <fullName evidence="4">Short-chain dehydrogenase</fullName>
    </recommendedName>
</protein>
<dbReference type="GO" id="GO:0016616">
    <property type="term" value="F:oxidoreductase activity, acting on the CH-OH group of donors, NAD or NADP as acceptor"/>
    <property type="evidence" value="ECO:0007669"/>
    <property type="project" value="TreeGrafter"/>
</dbReference>
<dbReference type="EMBL" id="QMFY01000011">
    <property type="protein sequence ID" value="RAV99465.1"/>
    <property type="molecule type" value="Genomic_DNA"/>
</dbReference>
<evidence type="ECO:0000313" key="3">
    <source>
        <dbReference type="Proteomes" id="UP000251889"/>
    </source>
</evidence>
<comment type="caution">
    <text evidence="2">The sequence shown here is derived from an EMBL/GenBank/DDBJ whole genome shotgun (WGS) entry which is preliminary data.</text>
</comment>
<evidence type="ECO:0000256" key="1">
    <source>
        <dbReference type="ARBA" id="ARBA00006484"/>
    </source>
</evidence>
<reference evidence="2 3" key="1">
    <citation type="submission" date="2018-06" db="EMBL/GenBank/DDBJ databases">
        <title>Chryseolinea flavus sp. nov., a member of the phylum Bacteroidetes isolated from soil.</title>
        <authorList>
            <person name="Li Y."/>
            <person name="Wang J."/>
        </authorList>
    </citation>
    <scope>NUCLEOTIDE SEQUENCE [LARGE SCALE GENOMIC DNA]</scope>
    <source>
        <strain evidence="2 3">SDU1-6</strain>
    </source>
</reference>
<dbReference type="Pfam" id="PF00106">
    <property type="entry name" value="adh_short"/>
    <property type="match status" value="1"/>
</dbReference>
<proteinExistence type="inferred from homology"/>
<evidence type="ECO:0008006" key="4">
    <source>
        <dbReference type="Google" id="ProtNLM"/>
    </source>
</evidence>
<dbReference type="PANTHER" id="PTHR42760:SF40">
    <property type="entry name" value="3-OXOACYL-[ACYL-CARRIER-PROTEIN] REDUCTASE, CHLOROPLASTIC"/>
    <property type="match status" value="1"/>
</dbReference>
<dbReference type="AlphaFoldDB" id="A0A364XZN7"/>
<dbReference type="OrthoDB" id="9810908at2"/>
<gene>
    <name evidence="2" type="ORF">DQQ10_19815</name>
</gene>
<sequence length="223" mass="23891">MNILITGATGNLGHAVVDRFQTDNLIAITSVGKSSSLPKGVKGYEADLTQEAAVDEAISQILKAHITIDAAVLLVGGFTFGGIDQANGEEVKKMFDMNFHTAYFVARPIFQYMAKQKNGRIVLVGARPALDAHAGKNTVAYALSKSLIFTLAELLNAEGADKNVVTSVVVPSIIDTPVNRDAMPKADFSKWVKPEEIADTIATLISEKSKSLREPIVKIYGSV</sequence>
<dbReference type="SUPFAM" id="SSF51735">
    <property type="entry name" value="NAD(P)-binding Rossmann-fold domains"/>
    <property type="match status" value="1"/>
</dbReference>
<dbReference type="InterPro" id="IPR036291">
    <property type="entry name" value="NAD(P)-bd_dom_sf"/>
</dbReference>
<evidence type="ECO:0000313" key="2">
    <source>
        <dbReference type="EMBL" id="RAV99465.1"/>
    </source>
</evidence>